<feature type="domain" description="C2H2-type" evidence="12">
    <location>
        <begin position="13"/>
        <end position="40"/>
    </location>
</feature>
<evidence type="ECO:0000256" key="5">
    <source>
        <dbReference type="ARBA" id="ARBA00022771"/>
    </source>
</evidence>
<evidence type="ECO:0000256" key="10">
    <source>
        <dbReference type="ARBA" id="ARBA00023242"/>
    </source>
</evidence>
<name>A0AAV2PUR3_MEGNR</name>
<dbReference type="GO" id="GO:0005634">
    <property type="term" value="C:nucleus"/>
    <property type="evidence" value="ECO:0007669"/>
    <property type="project" value="UniProtKB-SubCell"/>
</dbReference>
<gene>
    <name evidence="13" type="ORF">MNOR_LOCUS3881</name>
</gene>
<dbReference type="PANTHER" id="PTHR23226">
    <property type="entry name" value="ZINC FINGER AND SCAN DOMAIN-CONTAINING"/>
    <property type="match status" value="1"/>
</dbReference>
<dbReference type="Gene3D" id="3.30.160.60">
    <property type="entry name" value="Classic Zinc Finger"/>
    <property type="match status" value="3"/>
</dbReference>
<evidence type="ECO:0000256" key="1">
    <source>
        <dbReference type="ARBA" id="ARBA00004123"/>
    </source>
</evidence>
<evidence type="ECO:0000256" key="7">
    <source>
        <dbReference type="ARBA" id="ARBA00023015"/>
    </source>
</evidence>
<organism evidence="13 14">
    <name type="scientific">Meganyctiphanes norvegica</name>
    <name type="common">Northern krill</name>
    <name type="synonym">Thysanopoda norvegica</name>
    <dbReference type="NCBI Taxonomy" id="48144"/>
    <lineage>
        <taxon>Eukaryota</taxon>
        <taxon>Metazoa</taxon>
        <taxon>Ecdysozoa</taxon>
        <taxon>Arthropoda</taxon>
        <taxon>Crustacea</taxon>
        <taxon>Multicrustacea</taxon>
        <taxon>Malacostraca</taxon>
        <taxon>Eumalacostraca</taxon>
        <taxon>Eucarida</taxon>
        <taxon>Euphausiacea</taxon>
        <taxon>Euphausiidae</taxon>
        <taxon>Meganyctiphanes</taxon>
    </lineage>
</organism>
<dbReference type="PANTHER" id="PTHR23226:SF416">
    <property type="entry name" value="FI01424P"/>
    <property type="match status" value="1"/>
</dbReference>
<dbReference type="PROSITE" id="PS00028">
    <property type="entry name" value="ZINC_FINGER_C2H2_1"/>
    <property type="match status" value="3"/>
</dbReference>
<dbReference type="GO" id="GO:0000978">
    <property type="term" value="F:RNA polymerase II cis-regulatory region sequence-specific DNA binding"/>
    <property type="evidence" value="ECO:0007669"/>
    <property type="project" value="TreeGrafter"/>
</dbReference>
<dbReference type="AlphaFoldDB" id="A0AAV2PUR3"/>
<feature type="non-terminal residue" evidence="13">
    <location>
        <position position="1"/>
    </location>
</feature>
<keyword evidence="3" id="KW-0479">Metal-binding</keyword>
<comment type="subcellular location">
    <subcellularLocation>
        <location evidence="1">Nucleus</location>
    </subcellularLocation>
</comment>
<evidence type="ECO:0000256" key="9">
    <source>
        <dbReference type="ARBA" id="ARBA00023163"/>
    </source>
</evidence>
<evidence type="ECO:0000256" key="4">
    <source>
        <dbReference type="ARBA" id="ARBA00022737"/>
    </source>
</evidence>
<dbReference type="Proteomes" id="UP001497623">
    <property type="component" value="Unassembled WGS sequence"/>
</dbReference>
<dbReference type="InterPro" id="IPR013087">
    <property type="entry name" value="Znf_C2H2_type"/>
</dbReference>
<keyword evidence="6" id="KW-0862">Zinc</keyword>
<keyword evidence="14" id="KW-1185">Reference proteome</keyword>
<keyword evidence="8" id="KW-0238">DNA-binding</keyword>
<keyword evidence="4" id="KW-0677">Repeat</keyword>
<sequence>NSHMRKHNEEKSYQCRQCGKAYLYNNHLITHMTTHTGEKPFKCNQCRKAYSNKSNLINHLMTHTGEKPYKCEQCDKNFTQKHNLTSHLKTHNREKSYQCKVKKAKESQIIEPKFVLKEEITDNNGSENDYDHFNEPKIEVKIELHVWPSK</sequence>
<accession>A0AAV2PUR3</accession>
<dbReference type="Pfam" id="PF00096">
    <property type="entry name" value="zf-C2H2"/>
    <property type="match status" value="3"/>
</dbReference>
<dbReference type="SUPFAM" id="SSF57667">
    <property type="entry name" value="beta-beta-alpha zinc fingers"/>
    <property type="match status" value="2"/>
</dbReference>
<dbReference type="SMART" id="SM00355">
    <property type="entry name" value="ZnF_C2H2"/>
    <property type="match status" value="3"/>
</dbReference>
<proteinExistence type="inferred from homology"/>
<evidence type="ECO:0000256" key="6">
    <source>
        <dbReference type="ARBA" id="ARBA00022833"/>
    </source>
</evidence>
<reference evidence="13 14" key="1">
    <citation type="submission" date="2024-05" db="EMBL/GenBank/DDBJ databases">
        <authorList>
            <person name="Wallberg A."/>
        </authorList>
    </citation>
    <scope>NUCLEOTIDE SEQUENCE [LARGE SCALE GENOMIC DNA]</scope>
</reference>
<dbReference type="FunFam" id="3.30.160.60:FF:001506">
    <property type="entry name" value="Zinc finger protein"/>
    <property type="match status" value="1"/>
</dbReference>
<dbReference type="FunFam" id="3.30.160.60:FF:000912">
    <property type="entry name" value="Zinc finger protein 660"/>
    <property type="match status" value="1"/>
</dbReference>
<comment type="similarity">
    <text evidence="2">Belongs to the krueppel C2H2-type zinc-finger protein family.</text>
</comment>
<keyword evidence="7" id="KW-0805">Transcription regulation</keyword>
<dbReference type="FunFam" id="3.30.160.60:FF:000478">
    <property type="entry name" value="Zinc finger protein 133"/>
    <property type="match status" value="1"/>
</dbReference>
<dbReference type="PROSITE" id="PS50157">
    <property type="entry name" value="ZINC_FINGER_C2H2_2"/>
    <property type="match status" value="3"/>
</dbReference>
<keyword evidence="9" id="KW-0804">Transcription</keyword>
<evidence type="ECO:0000256" key="3">
    <source>
        <dbReference type="ARBA" id="ARBA00022723"/>
    </source>
</evidence>
<protein>
    <recommendedName>
        <fullName evidence="12">C2H2-type domain-containing protein</fullName>
    </recommendedName>
</protein>
<evidence type="ECO:0000256" key="11">
    <source>
        <dbReference type="PROSITE-ProRule" id="PRU00042"/>
    </source>
</evidence>
<feature type="domain" description="C2H2-type" evidence="12">
    <location>
        <begin position="41"/>
        <end position="68"/>
    </location>
</feature>
<dbReference type="GO" id="GO:0000981">
    <property type="term" value="F:DNA-binding transcription factor activity, RNA polymerase II-specific"/>
    <property type="evidence" value="ECO:0007669"/>
    <property type="project" value="TreeGrafter"/>
</dbReference>
<feature type="domain" description="C2H2-type" evidence="12">
    <location>
        <begin position="69"/>
        <end position="96"/>
    </location>
</feature>
<evidence type="ECO:0000256" key="8">
    <source>
        <dbReference type="ARBA" id="ARBA00023125"/>
    </source>
</evidence>
<evidence type="ECO:0000313" key="13">
    <source>
        <dbReference type="EMBL" id="CAL4064160.1"/>
    </source>
</evidence>
<dbReference type="InterPro" id="IPR036236">
    <property type="entry name" value="Znf_C2H2_sf"/>
</dbReference>
<evidence type="ECO:0000259" key="12">
    <source>
        <dbReference type="PROSITE" id="PS50157"/>
    </source>
</evidence>
<comment type="caution">
    <text evidence="13">The sequence shown here is derived from an EMBL/GenBank/DDBJ whole genome shotgun (WGS) entry which is preliminary data.</text>
</comment>
<keyword evidence="5 11" id="KW-0863">Zinc-finger</keyword>
<evidence type="ECO:0000256" key="2">
    <source>
        <dbReference type="ARBA" id="ARBA00006991"/>
    </source>
</evidence>
<evidence type="ECO:0000313" key="14">
    <source>
        <dbReference type="Proteomes" id="UP001497623"/>
    </source>
</evidence>
<dbReference type="GO" id="GO:0008270">
    <property type="term" value="F:zinc ion binding"/>
    <property type="evidence" value="ECO:0007669"/>
    <property type="project" value="UniProtKB-KW"/>
</dbReference>
<dbReference type="EMBL" id="CAXKWB010001373">
    <property type="protein sequence ID" value="CAL4064160.1"/>
    <property type="molecule type" value="Genomic_DNA"/>
</dbReference>
<keyword evidence="10" id="KW-0539">Nucleus</keyword>